<comment type="caution">
    <text evidence="4">The sequence shown here is derived from an EMBL/GenBank/DDBJ whole genome shotgun (WGS) entry which is preliminary data.</text>
</comment>
<dbReference type="PANTHER" id="PTHR12756:SF11">
    <property type="entry name" value="CYTOSOLIC CARBOXYPEPTIDASE 1"/>
    <property type="match status" value="1"/>
</dbReference>
<dbReference type="GO" id="GO:0008270">
    <property type="term" value="F:zinc ion binding"/>
    <property type="evidence" value="ECO:0007669"/>
    <property type="project" value="InterPro"/>
</dbReference>
<reference evidence="4 5" key="1">
    <citation type="submission" date="2019-03" db="EMBL/GenBank/DDBJ databases">
        <title>Genomic Encyclopedia of Type Strains, Phase IV (KMG-IV): sequencing the most valuable type-strain genomes for metagenomic binning, comparative biology and taxonomic classification.</title>
        <authorList>
            <person name="Goeker M."/>
        </authorList>
    </citation>
    <scope>NUCLEOTIDE SEQUENCE [LARGE SCALE GENOMIC DNA]</scope>
    <source>
        <strain evidence="4 5">DSM 25488</strain>
    </source>
</reference>
<organism evidence="4 5">
    <name type="scientific">Marinicella litoralis</name>
    <dbReference type="NCBI Taxonomy" id="644220"/>
    <lineage>
        <taxon>Bacteria</taxon>
        <taxon>Pseudomonadati</taxon>
        <taxon>Pseudomonadota</taxon>
        <taxon>Gammaproteobacteria</taxon>
        <taxon>Lysobacterales</taxon>
        <taxon>Marinicellaceae</taxon>
        <taxon>Marinicella</taxon>
    </lineage>
</organism>
<dbReference type="GO" id="GO:0004181">
    <property type="term" value="F:metallocarboxypeptidase activity"/>
    <property type="evidence" value="ECO:0007669"/>
    <property type="project" value="InterPro"/>
</dbReference>
<proteinExistence type="inferred from homology"/>
<accession>A0A4R6XS05</accession>
<evidence type="ECO:0000259" key="3">
    <source>
        <dbReference type="PROSITE" id="PS52035"/>
    </source>
</evidence>
<dbReference type="EMBL" id="SNZB01000002">
    <property type="protein sequence ID" value="TDR22536.1"/>
    <property type="molecule type" value="Genomic_DNA"/>
</dbReference>
<protein>
    <submittedName>
        <fullName evidence="4">Murein tripeptide amidase MpaA</fullName>
    </submittedName>
</protein>
<evidence type="ECO:0000256" key="2">
    <source>
        <dbReference type="PROSITE-ProRule" id="PRU01379"/>
    </source>
</evidence>
<dbReference type="SMART" id="SM00631">
    <property type="entry name" value="Zn_pept"/>
    <property type="match status" value="1"/>
</dbReference>
<feature type="active site" description="Proton donor/acceptor" evidence="2">
    <location>
        <position position="342"/>
    </location>
</feature>
<dbReference type="SUPFAM" id="SSF53187">
    <property type="entry name" value="Zn-dependent exopeptidases"/>
    <property type="match status" value="1"/>
</dbReference>
<dbReference type="Pfam" id="PF18027">
    <property type="entry name" value="Pepdidase_M14_N"/>
    <property type="match status" value="1"/>
</dbReference>
<evidence type="ECO:0000313" key="4">
    <source>
        <dbReference type="EMBL" id="TDR22536.1"/>
    </source>
</evidence>
<dbReference type="InterPro" id="IPR000834">
    <property type="entry name" value="Peptidase_M14"/>
</dbReference>
<comment type="similarity">
    <text evidence="2">Belongs to the peptidase M14 family.</text>
</comment>
<evidence type="ECO:0000313" key="5">
    <source>
        <dbReference type="Proteomes" id="UP000295724"/>
    </source>
</evidence>
<dbReference type="Pfam" id="PF00246">
    <property type="entry name" value="Peptidase_M14"/>
    <property type="match status" value="1"/>
</dbReference>
<dbReference type="Proteomes" id="UP000295724">
    <property type="component" value="Unassembled WGS sequence"/>
</dbReference>
<dbReference type="GO" id="GO:0006508">
    <property type="term" value="P:proteolysis"/>
    <property type="evidence" value="ECO:0007669"/>
    <property type="project" value="InterPro"/>
</dbReference>
<dbReference type="Gene3D" id="3.40.630.10">
    <property type="entry name" value="Zn peptidases"/>
    <property type="match status" value="1"/>
</dbReference>
<dbReference type="CDD" id="cd06234">
    <property type="entry name" value="M14_PaCCP-like"/>
    <property type="match status" value="1"/>
</dbReference>
<dbReference type="InterPro" id="IPR050821">
    <property type="entry name" value="Cytosolic_carboxypeptidase"/>
</dbReference>
<sequence>MPNNMKISSQFDGGRIEVVKADDFSDIQVKIDHDSHAEFRQWFHFRVQGVKNQDCVLKFINAADTSYVEGWQDYDVCASTDRQEWFRIPTEFDGKQLTVEFNTDTDDIYFAYFAPYSFERHLNLLAFAQQSDLSSLKNLGETIDGRDFDMLVIEDEEVDLAEKLNVWMIARQHPGETMAEWFVEGFLESLLDQDNPTSRQLLQHCRFYVTPNMNPDGAYRGNLRTNASGANLNREWLEPSMKTSPEVYLVREQMHQHGVDMFLDIHGDEAIPYNFVAGCEGNPNYDDRLKHLEQTFKTAWAAASPDFQDVHKYDDDEPGKGDLRIATNYVGQTFNTLAYTVEMPFKDNHDLPDELYGWSPERCKKFGEDVIIAINNTIAALKSK</sequence>
<evidence type="ECO:0000256" key="1">
    <source>
        <dbReference type="ARBA" id="ARBA00001947"/>
    </source>
</evidence>
<comment type="cofactor">
    <cofactor evidence="1">
        <name>Zn(2+)</name>
        <dbReference type="ChEBI" id="CHEBI:29105"/>
    </cofactor>
</comment>
<dbReference type="Gene3D" id="2.60.40.3120">
    <property type="match status" value="1"/>
</dbReference>
<dbReference type="InterPro" id="IPR040626">
    <property type="entry name" value="Pepdidase_M14_N"/>
</dbReference>
<keyword evidence="5" id="KW-1185">Reference proteome</keyword>
<dbReference type="AlphaFoldDB" id="A0A4R6XS05"/>
<feature type="domain" description="Peptidase M14" evidence="3">
    <location>
        <begin position="108"/>
        <end position="381"/>
    </location>
</feature>
<name>A0A4R6XS05_9GAMM</name>
<gene>
    <name evidence="4" type="ORF">C8D91_1027</name>
</gene>
<dbReference type="PROSITE" id="PS52035">
    <property type="entry name" value="PEPTIDASE_M14"/>
    <property type="match status" value="1"/>
</dbReference>
<dbReference type="PANTHER" id="PTHR12756">
    <property type="entry name" value="CYTOSOLIC CARBOXYPEPTIDASE"/>
    <property type="match status" value="1"/>
</dbReference>